<evidence type="ECO:0000259" key="6">
    <source>
        <dbReference type="PROSITE" id="PS50015"/>
    </source>
</evidence>
<feature type="domain" description="Saposin B-type" evidence="6">
    <location>
        <begin position="47"/>
        <end position="129"/>
    </location>
</feature>
<dbReference type="Pfam" id="PF05184">
    <property type="entry name" value="SapB_1"/>
    <property type="match status" value="2"/>
</dbReference>
<evidence type="ECO:0000256" key="3">
    <source>
        <dbReference type="ARBA" id="ARBA00023157"/>
    </source>
</evidence>
<dbReference type="AlphaFoldDB" id="A0ABD3H3B8"/>
<dbReference type="Gene3D" id="1.10.225.10">
    <property type="entry name" value="Saposin-like"/>
    <property type="match status" value="3"/>
</dbReference>
<evidence type="ECO:0000313" key="7">
    <source>
        <dbReference type="EMBL" id="KAL3684624.1"/>
    </source>
</evidence>
<dbReference type="InterPro" id="IPR008139">
    <property type="entry name" value="SaposinB_dom"/>
</dbReference>
<protein>
    <recommendedName>
        <fullName evidence="6">Saposin B-type domain-containing protein</fullName>
    </recommendedName>
</protein>
<evidence type="ECO:0000256" key="4">
    <source>
        <dbReference type="ARBA" id="ARBA00023180"/>
    </source>
</evidence>
<dbReference type="PANTHER" id="PTHR11480">
    <property type="entry name" value="SAPOSIN-RELATED"/>
    <property type="match status" value="1"/>
</dbReference>
<reference evidence="7 8" key="1">
    <citation type="submission" date="2024-09" db="EMBL/GenBank/DDBJ databases">
        <title>Chromosome-scale assembly of Riccia sorocarpa.</title>
        <authorList>
            <person name="Paukszto L."/>
        </authorList>
    </citation>
    <scope>NUCLEOTIDE SEQUENCE [LARGE SCALE GENOMIC DNA]</scope>
    <source>
        <strain evidence="7">LP-2024</strain>
        <tissue evidence="7">Aerial parts of the thallus</tissue>
    </source>
</reference>
<dbReference type="InterPro" id="IPR051428">
    <property type="entry name" value="Sphingo_Act-Surfact_Prot"/>
</dbReference>
<evidence type="ECO:0000256" key="5">
    <source>
        <dbReference type="SAM" id="SignalP"/>
    </source>
</evidence>
<dbReference type="SMART" id="SM00741">
    <property type="entry name" value="SapB"/>
    <property type="match status" value="3"/>
</dbReference>
<feature type="domain" description="Saposin B-type" evidence="6">
    <location>
        <begin position="134"/>
        <end position="213"/>
    </location>
</feature>
<evidence type="ECO:0000256" key="1">
    <source>
        <dbReference type="ARBA" id="ARBA00022750"/>
    </source>
</evidence>
<keyword evidence="1" id="KW-0645">Protease</keyword>
<evidence type="ECO:0000313" key="8">
    <source>
        <dbReference type="Proteomes" id="UP001633002"/>
    </source>
</evidence>
<dbReference type="InterPro" id="IPR011001">
    <property type="entry name" value="Saposin-like"/>
</dbReference>
<proteinExistence type="predicted"/>
<keyword evidence="2" id="KW-0865">Zymogen</keyword>
<dbReference type="GO" id="GO:0004190">
    <property type="term" value="F:aspartic-type endopeptidase activity"/>
    <property type="evidence" value="ECO:0007669"/>
    <property type="project" value="UniProtKB-KW"/>
</dbReference>
<feature type="signal peptide" evidence="5">
    <location>
        <begin position="1"/>
        <end position="23"/>
    </location>
</feature>
<feature type="domain" description="Saposin B-type" evidence="6">
    <location>
        <begin position="220"/>
        <end position="300"/>
    </location>
</feature>
<dbReference type="PANTHER" id="PTHR11480:SF3">
    <property type="entry name" value="BCDNA.GH08312"/>
    <property type="match status" value="1"/>
</dbReference>
<keyword evidence="8" id="KW-1185">Reference proteome</keyword>
<feature type="chain" id="PRO_5044889789" description="Saposin B-type domain-containing protein" evidence="5">
    <location>
        <begin position="24"/>
        <end position="323"/>
    </location>
</feature>
<keyword evidence="3" id="KW-1015">Disulfide bond</keyword>
<dbReference type="PROSITE" id="PS50015">
    <property type="entry name" value="SAP_B"/>
    <property type="match status" value="3"/>
</dbReference>
<dbReference type="Proteomes" id="UP001633002">
    <property type="component" value="Unassembled WGS sequence"/>
</dbReference>
<sequence>MARWSQYCLGASLLLLMCMTVTARNFHHGHKRDSVRVSDLQNAGRGRDIICDACLQLSTEAEMLLKNPDTEKTLEQLVSQMTCENIGSPKLKSKCLDLVHVYVPDVLGALESFLQPALCTEVGVCKPERQLIRDTRGCALCQEFAFDALNYLESNRTKKQIIFALHVACSRLEDLSKQCDLLVDVYAPHLIAELDTLSPEQFCEATRLCKPAVAATQLKNRNDCAVCQFMVMEVKVKLRDPKTQERLLEVLNNGCDRVVNHVDECKMVVSQYAPFLLANLDTILDADVLCAKIGVCPPTKKSVVSEPYLVMPSAENVRHIHAL</sequence>
<dbReference type="SUPFAM" id="SSF47862">
    <property type="entry name" value="Saposin"/>
    <property type="match status" value="3"/>
</dbReference>
<dbReference type="InterPro" id="IPR007856">
    <property type="entry name" value="SapB_1"/>
</dbReference>
<keyword evidence="1" id="KW-0064">Aspartyl protease</keyword>
<accession>A0ABD3H3B8</accession>
<keyword evidence="4" id="KW-0325">Glycoprotein</keyword>
<name>A0ABD3H3B8_9MARC</name>
<organism evidence="7 8">
    <name type="scientific">Riccia sorocarpa</name>
    <dbReference type="NCBI Taxonomy" id="122646"/>
    <lineage>
        <taxon>Eukaryota</taxon>
        <taxon>Viridiplantae</taxon>
        <taxon>Streptophyta</taxon>
        <taxon>Embryophyta</taxon>
        <taxon>Marchantiophyta</taxon>
        <taxon>Marchantiopsida</taxon>
        <taxon>Marchantiidae</taxon>
        <taxon>Marchantiales</taxon>
        <taxon>Ricciaceae</taxon>
        <taxon>Riccia</taxon>
    </lineage>
</organism>
<comment type="caution">
    <text evidence="7">The sequence shown here is derived from an EMBL/GenBank/DDBJ whole genome shotgun (WGS) entry which is preliminary data.</text>
</comment>
<keyword evidence="1" id="KW-0378">Hydrolase</keyword>
<dbReference type="Pfam" id="PF03489">
    <property type="entry name" value="SapB_2"/>
    <property type="match status" value="2"/>
</dbReference>
<dbReference type="EMBL" id="JBJQOH010000006">
    <property type="protein sequence ID" value="KAL3684624.1"/>
    <property type="molecule type" value="Genomic_DNA"/>
</dbReference>
<keyword evidence="5" id="KW-0732">Signal</keyword>
<gene>
    <name evidence="7" type="ORF">R1sor_002646</name>
</gene>
<dbReference type="InterPro" id="IPR008138">
    <property type="entry name" value="SapB_2"/>
</dbReference>
<evidence type="ECO:0000256" key="2">
    <source>
        <dbReference type="ARBA" id="ARBA00023145"/>
    </source>
</evidence>